<evidence type="ECO:0000313" key="7">
    <source>
        <dbReference type="Proteomes" id="UP000198878"/>
    </source>
</evidence>
<dbReference type="GO" id="GO:0008726">
    <property type="term" value="F:alkanesulfonate monooxygenase activity"/>
    <property type="evidence" value="ECO:0007669"/>
    <property type="project" value="TreeGrafter"/>
</dbReference>
<dbReference type="EMBL" id="FNUJ01000006">
    <property type="protein sequence ID" value="SEF33267.1"/>
    <property type="molecule type" value="Genomic_DNA"/>
</dbReference>
<feature type="domain" description="Luciferase-like" evidence="5">
    <location>
        <begin position="29"/>
        <end position="261"/>
    </location>
</feature>
<name>A0A1H5R7B4_9PSEU</name>
<dbReference type="InterPro" id="IPR050172">
    <property type="entry name" value="SsuD_RutA_monooxygenase"/>
</dbReference>
<dbReference type="Gene3D" id="3.20.20.30">
    <property type="entry name" value="Luciferase-like domain"/>
    <property type="match status" value="1"/>
</dbReference>
<protein>
    <submittedName>
        <fullName evidence="6">Probable F420-dependent oxidoreductase, Rv1855c family</fullName>
    </submittedName>
</protein>
<dbReference type="InterPro" id="IPR011251">
    <property type="entry name" value="Luciferase-like_dom"/>
</dbReference>
<dbReference type="NCBIfam" id="TIGR03560">
    <property type="entry name" value="F420_Rv1855c"/>
    <property type="match status" value="1"/>
</dbReference>
<keyword evidence="1" id="KW-0285">Flavoprotein</keyword>
<dbReference type="RefSeq" id="WP_244180547.1">
    <property type="nucleotide sequence ID" value="NZ_FNUJ01000006.1"/>
</dbReference>
<keyword evidence="2" id="KW-0288">FMN</keyword>
<evidence type="ECO:0000259" key="5">
    <source>
        <dbReference type="Pfam" id="PF00296"/>
    </source>
</evidence>
<sequence length="302" mass="32278">MKDRHDYRGDREDHVKIGLEFGEFGWAGGPAKAAEVIARFARTADDAGVDLLGVGDHLWQGPQAGGPEQPYLECFTALTVMAVHSSRARLAPVVAGVHFREPAVLANAITSLDVLSGGRAVLGVGVGWDAEESAGMGIAFPPVAERFERLEETIRICLRLWEGGTEPFEGKHYRLPKPLLVPGPLARPRPPILIAGGGERRTLPLVARYGDACNLYPTPDLADKLALLRRLCEAEGREYDAIEKTVILPFELGTYGERADELAGLLRGLGDLGVDTAIGIISGPDPVAQAEIVGNKIVPAVA</sequence>
<evidence type="ECO:0000256" key="3">
    <source>
        <dbReference type="ARBA" id="ARBA00023002"/>
    </source>
</evidence>
<keyword evidence="7" id="KW-1185">Reference proteome</keyword>
<evidence type="ECO:0000256" key="1">
    <source>
        <dbReference type="ARBA" id="ARBA00022630"/>
    </source>
</evidence>
<evidence type="ECO:0000256" key="2">
    <source>
        <dbReference type="ARBA" id="ARBA00022643"/>
    </source>
</evidence>
<dbReference type="Proteomes" id="UP000198878">
    <property type="component" value="Unassembled WGS sequence"/>
</dbReference>
<organism evidence="6 7">
    <name type="scientific">Amycolatopsis pretoriensis</name>
    <dbReference type="NCBI Taxonomy" id="218821"/>
    <lineage>
        <taxon>Bacteria</taxon>
        <taxon>Bacillati</taxon>
        <taxon>Actinomycetota</taxon>
        <taxon>Actinomycetes</taxon>
        <taxon>Pseudonocardiales</taxon>
        <taxon>Pseudonocardiaceae</taxon>
        <taxon>Amycolatopsis</taxon>
    </lineage>
</organism>
<gene>
    <name evidence="6" type="ORF">SAMN05421837_106702</name>
</gene>
<dbReference type="STRING" id="218821.SAMN05421837_106702"/>
<evidence type="ECO:0000256" key="4">
    <source>
        <dbReference type="ARBA" id="ARBA00023033"/>
    </source>
</evidence>
<dbReference type="InterPro" id="IPR019952">
    <property type="entry name" value="F420_OxRdatse_Rv1855c_pred"/>
</dbReference>
<dbReference type="InterPro" id="IPR036661">
    <property type="entry name" value="Luciferase-like_sf"/>
</dbReference>
<proteinExistence type="predicted"/>
<dbReference type="AlphaFoldDB" id="A0A1H5R7B4"/>
<keyword evidence="3" id="KW-0560">Oxidoreductase</keyword>
<dbReference type="SUPFAM" id="SSF51679">
    <property type="entry name" value="Bacterial luciferase-like"/>
    <property type="match status" value="1"/>
</dbReference>
<dbReference type="Pfam" id="PF00296">
    <property type="entry name" value="Bac_luciferase"/>
    <property type="match status" value="1"/>
</dbReference>
<accession>A0A1H5R7B4</accession>
<evidence type="ECO:0000313" key="6">
    <source>
        <dbReference type="EMBL" id="SEF33267.1"/>
    </source>
</evidence>
<dbReference type="PANTHER" id="PTHR42847:SF4">
    <property type="entry name" value="ALKANESULFONATE MONOOXYGENASE-RELATED"/>
    <property type="match status" value="1"/>
</dbReference>
<reference evidence="7" key="1">
    <citation type="submission" date="2016-10" db="EMBL/GenBank/DDBJ databases">
        <authorList>
            <person name="Varghese N."/>
            <person name="Submissions S."/>
        </authorList>
    </citation>
    <scope>NUCLEOTIDE SEQUENCE [LARGE SCALE GENOMIC DNA]</scope>
    <source>
        <strain evidence="7">DSM 44654</strain>
    </source>
</reference>
<keyword evidence="4" id="KW-0503">Monooxygenase</keyword>
<dbReference type="GO" id="GO:0046306">
    <property type="term" value="P:alkanesulfonate catabolic process"/>
    <property type="evidence" value="ECO:0007669"/>
    <property type="project" value="TreeGrafter"/>
</dbReference>
<dbReference type="PANTHER" id="PTHR42847">
    <property type="entry name" value="ALKANESULFONATE MONOOXYGENASE"/>
    <property type="match status" value="1"/>
</dbReference>